<dbReference type="InterPro" id="IPR043100">
    <property type="entry name" value="CypI_dom_II"/>
</dbReference>
<dbReference type="Proteomes" id="UP000027088">
    <property type="component" value="Chromosome"/>
</dbReference>
<keyword evidence="3" id="KW-1185">Reference proteome</keyword>
<dbReference type="PROSITE" id="PS51257">
    <property type="entry name" value="PROKAR_LIPOPROTEIN"/>
    <property type="match status" value="1"/>
</dbReference>
<evidence type="ECO:0000313" key="3">
    <source>
        <dbReference type="Proteomes" id="UP000027088"/>
    </source>
</evidence>
<name>A0A059XVP4_9BACT</name>
<dbReference type="EMBL" id="CP007521">
    <property type="protein sequence ID" value="AIA29401.1"/>
    <property type="molecule type" value="Genomic_DNA"/>
</dbReference>
<dbReference type="NCBIfam" id="NF045838">
    <property type="entry name" value="MG289_thiam_LP"/>
    <property type="match status" value="1"/>
</dbReference>
<feature type="signal peptide" evidence="1">
    <location>
        <begin position="1"/>
        <end position="24"/>
    </location>
</feature>
<dbReference type="Gene3D" id="3.40.190.180">
    <property type="entry name" value="Cypl, domain I"/>
    <property type="match status" value="1"/>
</dbReference>
<dbReference type="KEGG" id="mcr:MCFN_01265"/>
<keyword evidence="2" id="KW-0449">Lipoprotein</keyword>
<reference evidence="2 3" key="1">
    <citation type="journal article" date="2014" name="Genome Announc.">
        <title>Complete Genome Sequence of the Bovine Mastitis Pathogen Mycoplasma californicum Strain ST-6T (ATCC 33461T).</title>
        <authorList>
            <person name="Calcutt M.J."/>
            <person name="Foecking M.F."/>
            <person name="Fox L.K."/>
        </authorList>
    </citation>
    <scope>NUCLEOTIDE SEQUENCE [LARGE SCALE GENOMIC DNA]</scope>
    <source>
        <strain evidence="2 3">ST-6</strain>
    </source>
</reference>
<dbReference type="eggNOG" id="ENOG5031Y7G">
    <property type="taxonomic scope" value="Bacteria"/>
</dbReference>
<protein>
    <submittedName>
        <fullName evidence="2">ABC transporter substrate-binding lipoprotein</fullName>
    </submittedName>
</protein>
<gene>
    <name evidence="2" type="ORF">MCFN_01265</name>
</gene>
<proteinExistence type="predicted"/>
<evidence type="ECO:0000256" key="1">
    <source>
        <dbReference type="SAM" id="SignalP"/>
    </source>
</evidence>
<dbReference type="AlphaFoldDB" id="A0A059XVP4"/>
<keyword evidence="1" id="KW-0732">Signal</keyword>
<dbReference type="RefSeq" id="WP_051604551.1">
    <property type="nucleotide sequence ID" value="NZ_CP007521.1"/>
</dbReference>
<dbReference type="Gene3D" id="3.40.190.190">
    <property type="entry name" value="CypI, domain 2"/>
    <property type="match status" value="1"/>
</dbReference>
<organism evidence="2 3">
    <name type="scientific">Mycoplasmopsis californica</name>
    <dbReference type="NCBI Taxonomy" id="2113"/>
    <lineage>
        <taxon>Bacteria</taxon>
        <taxon>Bacillati</taxon>
        <taxon>Mycoplasmatota</taxon>
        <taxon>Mycoplasmoidales</taxon>
        <taxon>Metamycoplasmataceae</taxon>
        <taxon>Mycoplasmopsis</taxon>
    </lineage>
</organism>
<sequence>MKINKKIITILSALTLGTGGIFVAASCSNDAPTNRKPQDTTPTDQIRENIKKAWDTKITITNAWVNPGFLAEDGKPQTQIQKTFLTTLASRFNKLKNEDELTKDLPDVSFDIKIDYDKSKYYSTLENDNSEKDIFIANYATYLNELYEGDKLKDKFPFKFVAQSATLKFTWQSQDTDFYTDGLKDDKLRIAAEKNNQKWVKETGFEYPDWDKAKAAKKVEFDGSKYSTFYEKDKLTYVYHGAILIAGDKEKRDQIIKDWEEKNWEKFISHGIVYRKKDSAGGYKYQAALLARHFGKTLKDVNEYLQSQNENIIIGKTKDQLGKANSNGKTAHIGFDDEGAYNWTEHNAISNNYKPTGFMSSKPYDDPTNKVIRTLTLTNPAPYDVVLGRKGLSEKQAELIGKALESLSLKENTYGIYTGYNKFKQLNYEQFRKFAQLQAQAESKQNLVKEIPQIQ</sequence>
<accession>A0A059XVP4</accession>
<feature type="chain" id="PRO_5001581848" evidence="1">
    <location>
        <begin position="25"/>
        <end position="455"/>
    </location>
</feature>
<evidence type="ECO:0000313" key="2">
    <source>
        <dbReference type="EMBL" id="AIA29401.1"/>
    </source>
</evidence>
<dbReference type="InterPro" id="IPR043099">
    <property type="entry name" value="CypI_dom_I"/>
</dbReference>
<dbReference type="InterPro" id="IPR010592">
    <property type="entry name" value="CypI"/>
</dbReference>
<dbReference type="Pfam" id="PF06646">
    <property type="entry name" value="CypI"/>
    <property type="match status" value="1"/>
</dbReference>